<sequence>MSLFALPNELIALILEAFYLPQTSKREFVKLRLVCRKFDDHASCIILRNSSYFELDIGRRRHWRPSIEWMLATKARNHTCGEGVFPFITDAAEYLVKRAPHLTLDTAIVAACRLMVAVNEPRWVVKYLIAKKPDDPLPQSLSCLENYIRKQQGVGRRGKAEEKDPEIFYGMLHLLVACGDKAAVESVMRRRANIDAVDSVACHPVFGDLMRAAIVLDQVAVIRTLLLHGLDPRTVKVAGKQIGTLVYAAEMNREATVRTILNVSSNIKISAQGRLGQTALGWAARRGWTDTVRLLLQSDDIDPNLGSRQLETPMAAAAKEDHADIVRLLLDRGAPEPFPLGGTIWCPWWVALQFNATRVVRLFLDRWGDTIDVNVPFKYGETALGLVASRGFTPLVRMLLDVPGIEPDIIHIVSFTPLARAVLGGHTEVVRLLLHHKVNASHRLNGALLSYIALQRKHTEIFQLLVERAVEIGPCDWHELFQLSQHRVFCVTLLRTFLNIPKFRREKRDDLGRVLWVMAKEGKASAVEELLHYQEVDPNLIIDGTTPLAVAASSDNSNRIIPLLLARQDLDINRADGGGAALMTAVKKSDLETVQALMGAPSLDVNLGGWVRRDHKMKLSLQRGYDYRGYHLSKKVAFKGYSRPGVFADIRTPLLFAAEEGREVTFRILYDHPRTDHYVADGFGRTCLWWAAYGKSVGIVRKILACTADVARIINIRDDEGWSPLHIVANFSNIQMARVLLAPRGIDVNAVTKQEWTPLHLAMVNCNLKLTKLLLDRPEIDTTLRIDDGRTAFDLHEGCECPISYEIAQHMLS</sequence>
<evidence type="ECO:0000256" key="2">
    <source>
        <dbReference type="ARBA" id="ARBA00023043"/>
    </source>
</evidence>
<comment type="caution">
    <text evidence="4">The sequence shown here is derived from an EMBL/GenBank/DDBJ whole genome shotgun (WGS) entry which is preliminary data.</text>
</comment>
<feature type="repeat" description="ANK" evidence="3">
    <location>
        <begin position="720"/>
        <end position="753"/>
    </location>
</feature>
<organism evidence="4 5">
    <name type="scientific">Bionectria ochroleuca</name>
    <name type="common">Gliocladium roseum</name>
    <dbReference type="NCBI Taxonomy" id="29856"/>
    <lineage>
        <taxon>Eukaryota</taxon>
        <taxon>Fungi</taxon>
        <taxon>Dikarya</taxon>
        <taxon>Ascomycota</taxon>
        <taxon>Pezizomycotina</taxon>
        <taxon>Sordariomycetes</taxon>
        <taxon>Hypocreomycetidae</taxon>
        <taxon>Hypocreales</taxon>
        <taxon>Bionectriaceae</taxon>
        <taxon>Clonostachys</taxon>
    </lineage>
</organism>
<keyword evidence="2 3" id="KW-0040">ANK repeat</keyword>
<dbReference type="InterPro" id="IPR002110">
    <property type="entry name" value="Ankyrin_rpt"/>
</dbReference>
<dbReference type="PANTHER" id="PTHR24198:SF165">
    <property type="entry name" value="ANKYRIN REPEAT-CONTAINING PROTEIN-RELATED"/>
    <property type="match status" value="1"/>
</dbReference>
<evidence type="ECO:0000256" key="1">
    <source>
        <dbReference type="ARBA" id="ARBA00022737"/>
    </source>
</evidence>
<proteinExistence type="predicted"/>
<reference evidence="4 5" key="1">
    <citation type="submission" date="2019-06" db="EMBL/GenBank/DDBJ databases">
        <authorList>
            <person name="Broberg M."/>
        </authorList>
    </citation>
    <scope>NUCLEOTIDE SEQUENCE [LARGE SCALE GENOMIC DNA]</scope>
</reference>
<evidence type="ECO:0008006" key="6">
    <source>
        <dbReference type="Google" id="ProtNLM"/>
    </source>
</evidence>
<accession>A0ABY6TZ44</accession>
<dbReference type="PROSITE" id="PS50297">
    <property type="entry name" value="ANK_REP_REGION"/>
    <property type="match status" value="1"/>
</dbReference>
<dbReference type="EMBL" id="CABFNS010000698">
    <property type="protein sequence ID" value="VUC22899.1"/>
    <property type="molecule type" value="Genomic_DNA"/>
</dbReference>
<keyword evidence="1" id="KW-0677">Repeat</keyword>
<dbReference type="SMART" id="SM00248">
    <property type="entry name" value="ANK"/>
    <property type="match status" value="13"/>
</dbReference>
<dbReference type="Gene3D" id="1.25.40.20">
    <property type="entry name" value="Ankyrin repeat-containing domain"/>
    <property type="match status" value="3"/>
</dbReference>
<evidence type="ECO:0000313" key="5">
    <source>
        <dbReference type="Proteomes" id="UP000766486"/>
    </source>
</evidence>
<protein>
    <recommendedName>
        <fullName evidence="6">F-box domain-containing protein</fullName>
    </recommendedName>
</protein>
<gene>
    <name evidence="4" type="ORF">CLO192961_LOCUS98155</name>
</gene>
<name>A0ABY6TZ44_BIOOC</name>
<dbReference type="PROSITE" id="PS50088">
    <property type="entry name" value="ANK_REPEAT"/>
    <property type="match status" value="2"/>
</dbReference>
<dbReference type="Proteomes" id="UP000766486">
    <property type="component" value="Unassembled WGS sequence"/>
</dbReference>
<keyword evidence="5" id="KW-1185">Reference proteome</keyword>
<dbReference type="SUPFAM" id="SSF48403">
    <property type="entry name" value="Ankyrin repeat"/>
    <property type="match status" value="2"/>
</dbReference>
<dbReference type="Pfam" id="PF12796">
    <property type="entry name" value="Ank_2"/>
    <property type="match status" value="4"/>
</dbReference>
<evidence type="ECO:0000256" key="3">
    <source>
        <dbReference type="PROSITE-ProRule" id="PRU00023"/>
    </source>
</evidence>
<dbReference type="PANTHER" id="PTHR24198">
    <property type="entry name" value="ANKYRIN REPEAT AND PROTEIN KINASE DOMAIN-CONTAINING PROTEIN"/>
    <property type="match status" value="1"/>
</dbReference>
<evidence type="ECO:0000313" key="4">
    <source>
        <dbReference type="EMBL" id="VUC22899.1"/>
    </source>
</evidence>
<feature type="repeat" description="ANK" evidence="3">
    <location>
        <begin position="309"/>
        <end position="334"/>
    </location>
</feature>
<dbReference type="InterPro" id="IPR036770">
    <property type="entry name" value="Ankyrin_rpt-contain_sf"/>
</dbReference>